<proteinExistence type="predicted"/>
<evidence type="ECO:0000313" key="1">
    <source>
        <dbReference type="EMBL" id="KAJ2972868.1"/>
    </source>
</evidence>
<sequence>MRLIASVVALLTQRALAAQQFLLGAAFEEPGSLANDPTVQSIGRNITDAVNTMLFEGKTQFNQTIGNSTAVSVRILSINNKLPLLNYHHTPCRLNISAGSVSSVTADSMYRIGSISKLFTVYSLLVNHGRKIWDQPVADFVPELRAIAEHNASNIQSVRWGDVTVGSLASQLAGIAREFNNADLSAQPFPAEMAGLPVLAPDDIPACQGNDQQRACSRKEFFQGFPLRRPVVLPYVTAVYSNAAFRILGYVLESFMEKPFETVIKDTVFGPLGLNHSATVRSSQRNVGVIPTGESGWFRDIGNETATSGFLSSSRDLAEFGRAILTHQQLTAAETRQWMKPSSHTASLLFSVGAPWEIWRTSSRITSGYTADLYTKSGSDGLYNSLLILSPDYGLSISVMSAGADSSALVSAASEAAVQNILPVLDGISRTQACKRYCGMYTHAETNSSLVIAASGTDDDSAAPGLTVTAWISRGKDVVAAAQRYASSTGSGVITSIRLLPAIAAEGAICKAYRVIFATEKPGSAPGVPPPLRIFDPSSEIWSAVDSLVYGKIAVDDFVFTMDSNGIYKDQTVIEPFSPKTNVIVGRNGSGKSNFFAAIRFVLSDAYTQMSREERQGLLHEGSGSAVMSAYVEIIFDNSDDRFPTGNKEVVLRRTIGLKKDEYSVDRKVVTKTDVTNLLEAAGFSRSNPYYIVPQGRVTALTNMKESDRLNLLKEVAGTQVYEARRTESLKIMHETNNKREKIDELLEYIKERLAELQEEKEELRGFQDKDRERRCLEYAYHHREQVTIQSTLEDLDNVRQDGLDNTDSRRAEFLQGEKAMAKLDAEIHSLQRQIELLQIDRSQLEEDRRDSAKGVAKMELKVKNLQEGQSAHEQARAQHATELQAVQSEMATKEGELTKLVPKYNKKKQEEDEIRRQLDAAEGTRSRLFAKQSRGSRFKNKSERDAWLKQEIKELSTTTSTQKANRLDADEEVRRVEQLIAHGEQEIADLRARLASWSGDRTSHADRAAETRQTLEQLNDERKLLRREDDKLNSVISNARQEKEQADREMSQAVDGATARGLATIRRLRQEHDISGAYGTLADLLEVNEAYRLPVEQIAGSSLFHYVVDNADTATYLADILFKQRGGRVTFMPLAQLRPRHINMPKSSDAVPLLSKIKFDAKYEKAFQQVFGKTVVCPNLAVAAQYARSHGVDGITVEGDTTNKRGAMTGGYIDPRKSRLEAVHAANRWRSEFDGLVTQSRELRSQIEHKDQEITAAMSEVQKAEQKLRQAEDGFEPLKHELRNKTAHIESERAHLDSAMKRRDAVEKNMNVFMEEIAAHEAELGTEFKNSLTSAEENELESLTFTAQQLQQKWNETSKMRRELERRKQFLEVDLRQNLQMKLDQLSSQAFENSSATGTSGGLLDAQKELKKAQATLKSVSAGLHEVEQQIESLTTRAETVSVDRSQREQSQQEISARIEKQQKRMEKTLQRKALLTAQAAECAKNIRELGVLPEEAFDKYENMEANTITKKLKKVNEALKKFKHVNKKAFEQYSNFTQQEDHLMKRRKELDASQGSIEELVEHLDRRKDEAIERTFKQVSKEFATIFQKLVPAGHGRLVIQRRTDRRQDLDESDEEARSSVENYIGVGISVSFNSKHLDEQQRIQQLSGGQKSLCALCLIFALQQTESSPMVIFDEVDANLDAQYRTAVAALLENISNEAGTQFICTTFRPEIVHTADKCYGVTFHNKTSGVNCVPREDALNFVEGQAKPA</sequence>
<comment type="caution">
    <text evidence="1">The sequence shown here is derived from an EMBL/GenBank/DDBJ whole genome shotgun (WGS) entry which is preliminary data.</text>
</comment>
<dbReference type="EMBL" id="JANJQO010001068">
    <property type="protein sequence ID" value="KAJ2972868.1"/>
    <property type="molecule type" value="Genomic_DNA"/>
</dbReference>
<organism evidence="1 2">
    <name type="scientific">Zarea fungicola</name>
    <dbReference type="NCBI Taxonomy" id="93591"/>
    <lineage>
        <taxon>Eukaryota</taxon>
        <taxon>Fungi</taxon>
        <taxon>Dikarya</taxon>
        <taxon>Ascomycota</taxon>
        <taxon>Pezizomycotina</taxon>
        <taxon>Sordariomycetes</taxon>
        <taxon>Hypocreomycetidae</taxon>
        <taxon>Hypocreales</taxon>
        <taxon>Cordycipitaceae</taxon>
        <taxon>Zarea</taxon>
    </lineage>
</organism>
<protein>
    <submittedName>
        <fullName evidence="1">Uncharacterized protein</fullName>
    </submittedName>
</protein>
<name>A0ACC1N1J4_9HYPO</name>
<gene>
    <name evidence="1" type="ORF">NQ176_g6914</name>
</gene>
<reference evidence="1" key="1">
    <citation type="submission" date="2022-08" db="EMBL/GenBank/DDBJ databases">
        <title>Genome Sequence of Lecanicillium fungicola.</title>
        <authorList>
            <person name="Buettner E."/>
        </authorList>
    </citation>
    <scope>NUCLEOTIDE SEQUENCE</scope>
    <source>
        <strain evidence="1">Babe33</strain>
    </source>
</reference>
<dbReference type="Proteomes" id="UP001143910">
    <property type="component" value="Unassembled WGS sequence"/>
</dbReference>
<accession>A0ACC1N1J4</accession>
<keyword evidence="2" id="KW-1185">Reference proteome</keyword>
<evidence type="ECO:0000313" key="2">
    <source>
        <dbReference type="Proteomes" id="UP001143910"/>
    </source>
</evidence>